<feature type="domain" description="NAD-dependent epimerase/dehydratase" evidence="1">
    <location>
        <begin position="7"/>
        <end position="232"/>
    </location>
</feature>
<gene>
    <name evidence="2" type="ORF">I6N95_03130</name>
</gene>
<accession>A0A940PC38</accession>
<reference evidence="2" key="1">
    <citation type="submission" date="2020-12" db="EMBL/GenBank/DDBJ databases">
        <title>Vagococcus allomyrinae sp. nov. and Enterococcus lavae sp. nov., isolated from the larvae of Allomyrina dichotoma.</title>
        <authorList>
            <person name="Lee S.D."/>
        </authorList>
    </citation>
    <scope>NUCLEOTIDE SEQUENCE</scope>
    <source>
        <strain evidence="2">BWB3-3</strain>
    </source>
</reference>
<comment type="caution">
    <text evidence="2">The sequence shown here is derived from an EMBL/GenBank/DDBJ whole genome shotgun (WGS) entry which is preliminary data.</text>
</comment>
<dbReference type="InterPro" id="IPR051783">
    <property type="entry name" value="NAD(P)-dependent_oxidoreduct"/>
</dbReference>
<dbReference type="Pfam" id="PF01370">
    <property type="entry name" value="Epimerase"/>
    <property type="match status" value="1"/>
</dbReference>
<dbReference type="Gene3D" id="3.40.50.720">
    <property type="entry name" value="NAD(P)-binding Rossmann-like Domain"/>
    <property type="match status" value="1"/>
</dbReference>
<name>A0A940PC38_9ENTE</name>
<evidence type="ECO:0000313" key="3">
    <source>
        <dbReference type="Proteomes" id="UP000674938"/>
    </source>
</evidence>
<dbReference type="SUPFAM" id="SSF51735">
    <property type="entry name" value="NAD(P)-binding Rossmann-fold domains"/>
    <property type="match status" value="1"/>
</dbReference>
<proteinExistence type="predicted"/>
<dbReference type="GO" id="GO:0004029">
    <property type="term" value="F:aldehyde dehydrogenase (NAD+) activity"/>
    <property type="evidence" value="ECO:0007669"/>
    <property type="project" value="TreeGrafter"/>
</dbReference>
<dbReference type="RefSeq" id="WP_209524897.1">
    <property type="nucleotide sequence ID" value="NZ_JAEEGA010000002.1"/>
</dbReference>
<protein>
    <submittedName>
        <fullName evidence="2">NAD-dependent epimerase/dehydratase family protein</fullName>
    </submittedName>
</protein>
<evidence type="ECO:0000313" key="2">
    <source>
        <dbReference type="EMBL" id="MBP1039998.1"/>
    </source>
</evidence>
<dbReference type="PANTHER" id="PTHR48079:SF6">
    <property type="entry name" value="NAD(P)-BINDING DOMAIN-CONTAINING PROTEIN-RELATED"/>
    <property type="match status" value="1"/>
</dbReference>
<dbReference type="AlphaFoldDB" id="A0A940PC38"/>
<dbReference type="EMBL" id="JAEEGA010000002">
    <property type="protein sequence ID" value="MBP1039998.1"/>
    <property type="molecule type" value="Genomic_DNA"/>
</dbReference>
<organism evidence="2 3">
    <name type="scientific">Vagococcus allomyrinae</name>
    <dbReference type="NCBI Taxonomy" id="2794353"/>
    <lineage>
        <taxon>Bacteria</taxon>
        <taxon>Bacillati</taxon>
        <taxon>Bacillota</taxon>
        <taxon>Bacilli</taxon>
        <taxon>Lactobacillales</taxon>
        <taxon>Enterococcaceae</taxon>
        <taxon>Vagococcus</taxon>
    </lineage>
</organism>
<keyword evidence="3" id="KW-1185">Reference proteome</keyword>
<sequence>MKKEVYLVTGAAGFLGSNVVQQLVKSGKQVKALVLKDDPAASYLPPEAVVVPGDITDLASLNEFFIEPEDVEIMVIHCASLVTTSPEKNEKVYQVNVIGTKNIVDLCVQHQVKKLVYVSSTGAILEAPHGEQIVEPTAFYPKEVTGYYAETKALATQYVLDKVQAEGLNGTVIYPSGIAGPNDHAYGPFVSFVRRYCRGEMPVGVAGTFNAVDVRDLASVTIEAVTKGRAGQGYIISNELVDMRKMFDLISEKSGVAKVERILSPTDMLALSSESLATNQGASKEALKFELYNLTRNNWFSCEKGQAELGFKPRPFEETIGDTVKWLQGASEI</sequence>
<evidence type="ECO:0000259" key="1">
    <source>
        <dbReference type="Pfam" id="PF01370"/>
    </source>
</evidence>
<dbReference type="InterPro" id="IPR036291">
    <property type="entry name" value="NAD(P)-bd_dom_sf"/>
</dbReference>
<dbReference type="PANTHER" id="PTHR48079">
    <property type="entry name" value="PROTEIN YEEZ"/>
    <property type="match status" value="1"/>
</dbReference>
<dbReference type="Proteomes" id="UP000674938">
    <property type="component" value="Unassembled WGS sequence"/>
</dbReference>
<dbReference type="InterPro" id="IPR001509">
    <property type="entry name" value="Epimerase_deHydtase"/>
</dbReference>
<dbReference type="GO" id="GO:0005737">
    <property type="term" value="C:cytoplasm"/>
    <property type="evidence" value="ECO:0007669"/>
    <property type="project" value="TreeGrafter"/>
</dbReference>